<keyword evidence="2" id="KW-1185">Reference proteome</keyword>
<evidence type="ECO:0000313" key="2">
    <source>
        <dbReference type="Proteomes" id="UP000326837"/>
    </source>
</evidence>
<dbReference type="KEGG" id="lpav:PLANPX_3678"/>
<reference evidence="2" key="1">
    <citation type="submission" date="2019-10" db="EMBL/GenBank/DDBJ databases">
        <title>Lacipirellula parvula gen. nov., sp. nov., representing a lineage of planctomycetes widespread in freshwater anoxic habitats, and description of the family Lacipirellulaceae.</title>
        <authorList>
            <person name="Dedysh S.N."/>
            <person name="Kulichevskaya I.S."/>
            <person name="Beletsky A.V."/>
            <person name="Rakitin A.L."/>
            <person name="Mardanov A.V."/>
            <person name="Ivanova A.A."/>
            <person name="Saltykova V.X."/>
            <person name="Rijpstra W.I.C."/>
            <person name="Sinninghe Damste J.S."/>
            <person name="Ravin N.V."/>
        </authorList>
    </citation>
    <scope>NUCLEOTIDE SEQUENCE [LARGE SCALE GENOMIC DNA]</scope>
    <source>
        <strain evidence="2">PX69</strain>
    </source>
</reference>
<proteinExistence type="predicted"/>
<dbReference type="EMBL" id="AP021861">
    <property type="protein sequence ID" value="BBO34066.1"/>
    <property type="molecule type" value="Genomic_DNA"/>
</dbReference>
<protein>
    <submittedName>
        <fullName evidence="1">Uncharacterized protein</fullName>
    </submittedName>
</protein>
<dbReference type="Proteomes" id="UP000326837">
    <property type="component" value="Chromosome"/>
</dbReference>
<name>A0A5K7XID5_9BACT</name>
<sequence>MLVRVCGAGYARSQSGAAQPQDIVETNLNLGGCRTQDGSACCSNTPV</sequence>
<accession>A0A5K7XID5</accession>
<organism evidence="1 2">
    <name type="scientific">Lacipirellula parvula</name>
    <dbReference type="NCBI Taxonomy" id="2650471"/>
    <lineage>
        <taxon>Bacteria</taxon>
        <taxon>Pseudomonadati</taxon>
        <taxon>Planctomycetota</taxon>
        <taxon>Planctomycetia</taxon>
        <taxon>Pirellulales</taxon>
        <taxon>Lacipirellulaceae</taxon>
        <taxon>Lacipirellula</taxon>
    </lineage>
</organism>
<dbReference type="AlphaFoldDB" id="A0A5K7XID5"/>
<evidence type="ECO:0000313" key="1">
    <source>
        <dbReference type="EMBL" id="BBO34066.1"/>
    </source>
</evidence>
<gene>
    <name evidence="1" type="ORF">PLANPX_3678</name>
</gene>